<dbReference type="PANTHER" id="PTHR46464">
    <property type="entry name" value="ANK_REP_REGION DOMAIN-CONTAINING PROTEIN"/>
    <property type="match status" value="1"/>
</dbReference>
<organism evidence="1 2">
    <name type="scientific">Trichoplax adhaerens</name>
    <name type="common">Trichoplax reptans</name>
    <dbReference type="NCBI Taxonomy" id="10228"/>
    <lineage>
        <taxon>Eukaryota</taxon>
        <taxon>Metazoa</taxon>
        <taxon>Placozoa</taxon>
        <taxon>Uniplacotomia</taxon>
        <taxon>Trichoplacea</taxon>
        <taxon>Trichoplacidae</taxon>
        <taxon>Trichoplax</taxon>
    </lineage>
</organism>
<dbReference type="InterPro" id="IPR043379">
    <property type="entry name" value="ANKAR"/>
</dbReference>
<reference evidence="1 2" key="1">
    <citation type="journal article" date="2008" name="Nature">
        <title>The Trichoplax genome and the nature of placozoans.</title>
        <authorList>
            <person name="Srivastava M."/>
            <person name="Begovic E."/>
            <person name="Chapman J."/>
            <person name="Putnam N.H."/>
            <person name="Hellsten U."/>
            <person name="Kawashima T."/>
            <person name="Kuo A."/>
            <person name="Mitros T."/>
            <person name="Salamov A."/>
            <person name="Carpenter M.L."/>
            <person name="Signorovitch A.Y."/>
            <person name="Moreno M.A."/>
            <person name="Kamm K."/>
            <person name="Grimwood J."/>
            <person name="Schmutz J."/>
            <person name="Shapiro H."/>
            <person name="Grigoriev I.V."/>
            <person name="Buss L.W."/>
            <person name="Schierwater B."/>
            <person name="Dellaporta S.L."/>
            <person name="Rokhsar D.S."/>
        </authorList>
    </citation>
    <scope>NUCLEOTIDE SEQUENCE [LARGE SCALE GENOMIC DNA]</scope>
    <source>
        <strain evidence="1 2">Grell-BS-1999</strain>
    </source>
</reference>
<dbReference type="Proteomes" id="UP000009022">
    <property type="component" value="Unassembled WGS sequence"/>
</dbReference>
<name>B3RVK3_TRIAD</name>
<dbReference type="AlphaFoldDB" id="B3RVK3"/>
<dbReference type="KEGG" id="tad:TRIADDRAFT_24432"/>
<dbReference type="InterPro" id="IPR011989">
    <property type="entry name" value="ARM-like"/>
</dbReference>
<dbReference type="InterPro" id="IPR000225">
    <property type="entry name" value="Armadillo"/>
</dbReference>
<dbReference type="OMA" id="TECIDCE"/>
<sequence>MRHKIRDIQINAVRAIHAIAERNPSAQQDIWQRSGLVPLINTLKRTRQQEFQEATAEALWALAGTEDDGQRNMAKLVGINVLVSLLGTLSDKLHFISSEALRVLGDGSDTKKDAIASEGGISQLVRILNSARQQVHLSAIRTLPALTLSYTALNNKDVIQLIYKEDFNYILILRLMYSKDDLVRLLAGSALATFAFNNNVQQKQIALAGGVRYHSLLPFLQSQDEFYCANAAFQVAVLSRIIPDEEPATSSAIGIKVLVDLLDSKNQKSQALAANCIARLGHTRAGIPSAIVSIGAVPRLAKLLTSSSELCREAAAKALGYLTANPMGERQLLSICRRDQYLVKILLHHTGKGGVSKAFLHGWKHSKRVGLPPIK</sequence>
<keyword evidence="2" id="KW-1185">Reference proteome</keyword>
<dbReference type="eggNOG" id="ENOG502QXSY">
    <property type="taxonomic scope" value="Eukaryota"/>
</dbReference>
<dbReference type="InterPro" id="IPR016024">
    <property type="entry name" value="ARM-type_fold"/>
</dbReference>
<dbReference type="SUPFAM" id="SSF48371">
    <property type="entry name" value="ARM repeat"/>
    <property type="match status" value="2"/>
</dbReference>
<dbReference type="Gene3D" id="1.25.10.10">
    <property type="entry name" value="Leucine-rich Repeat Variant"/>
    <property type="match status" value="2"/>
</dbReference>
<dbReference type="SMART" id="SM00185">
    <property type="entry name" value="ARM"/>
    <property type="match status" value="5"/>
</dbReference>
<dbReference type="GeneID" id="6753258"/>
<dbReference type="InParanoid" id="B3RVK3"/>
<dbReference type="PhylomeDB" id="B3RVK3"/>
<dbReference type="HOGENOM" id="CLU_039999_0_0_1"/>
<gene>
    <name evidence="1" type="ORF">TRIADDRAFT_24432</name>
</gene>
<dbReference type="EMBL" id="DS985244">
    <property type="protein sequence ID" value="EDV25514.1"/>
    <property type="molecule type" value="Genomic_DNA"/>
</dbReference>
<dbReference type="Pfam" id="PF00514">
    <property type="entry name" value="Arm"/>
    <property type="match status" value="1"/>
</dbReference>
<evidence type="ECO:0000313" key="1">
    <source>
        <dbReference type="EMBL" id="EDV25514.1"/>
    </source>
</evidence>
<dbReference type="STRING" id="10228.B3RVK3"/>
<dbReference type="PANTHER" id="PTHR46464:SF2">
    <property type="entry name" value="ANKYRIN AND ARMADILLO REPEAT-CONTAINING PROTEIN"/>
    <property type="match status" value="1"/>
</dbReference>
<dbReference type="OrthoDB" id="1683831at2759"/>
<protein>
    <submittedName>
        <fullName evidence="1">Uncharacterized protein</fullName>
    </submittedName>
</protein>
<dbReference type="CTD" id="6753258"/>
<accession>B3RVK3</accession>
<proteinExistence type="predicted"/>
<dbReference type="RefSeq" id="XP_002111547.1">
    <property type="nucleotide sequence ID" value="XM_002111511.1"/>
</dbReference>
<evidence type="ECO:0000313" key="2">
    <source>
        <dbReference type="Proteomes" id="UP000009022"/>
    </source>
</evidence>